<proteinExistence type="inferred from homology"/>
<dbReference type="NCBIfam" id="TIGR00556">
    <property type="entry name" value="pantethn_trn"/>
    <property type="match status" value="1"/>
</dbReference>
<dbReference type="AlphaFoldDB" id="A0A7Z7INA4"/>
<comment type="catalytic activity">
    <reaction evidence="8">
        <text>apo-[ACP] + CoA = holo-[ACP] + adenosine 3',5'-bisphosphate + H(+)</text>
        <dbReference type="Rhea" id="RHEA:12068"/>
        <dbReference type="Rhea" id="RHEA-COMP:9685"/>
        <dbReference type="Rhea" id="RHEA-COMP:9690"/>
        <dbReference type="ChEBI" id="CHEBI:15378"/>
        <dbReference type="ChEBI" id="CHEBI:29999"/>
        <dbReference type="ChEBI" id="CHEBI:57287"/>
        <dbReference type="ChEBI" id="CHEBI:58343"/>
        <dbReference type="ChEBI" id="CHEBI:64479"/>
        <dbReference type="EC" id="2.7.8.7"/>
    </reaction>
</comment>
<evidence type="ECO:0000256" key="5">
    <source>
        <dbReference type="ARBA" id="ARBA00022842"/>
    </source>
</evidence>
<sequence length="171" mass="18203">MTLAGLPGLPPRRCAAGGTPTSVRCADRIVAGLDHPLTWPPMGIVGVGIDVVSIPDFAEQVDQPGTVFSATFTPGERRDASDKSSSAARHLAARWAAKEAVIKAWSGSRFAQRPVLPEDIHRDIEVVTDMWGRPRVRLTGEIAKHLADVTIHVSLTHEGDTAAAVAILEST</sequence>
<feature type="binding site" evidence="8">
    <location>
        <position position="99"/>
    </location>
    <ligand>
        <name>Mg(2+)</name>
        <dbReference type="ChEBI" id="CHEBI:18420"/>
    </ligand>
</feature>
<dbReference type="InterPro" id="IPR004568">
    <property type="entry name" value="Ppantetheine-prot_Trfase_dom"/>
</dbReference>
<dbReference type="GO" id="GO:0006633">
    <property type="term" value="P:fatty acid biosynthetic process"/>
    <property type="evidence" value="ECO:0007669"/>
    <property type="project" value="UniProtKB-UniRule"/>
</dbReference>
<organism evidence="10 11">
    <name type="scientific">Mycobacterium simulans</name>
    <dbReference type="NCBI Taxonomy" id="627089"/>
    <lineage>
        <taxon>Bacteria</taxon>
        <taxon>Bacillati</taxon>
        <taxon>Actinomycetota</taxon>
        <taxon>Actinomycetes</taxon>
        <taxon>Mycobacteriales</taxon>
        <taxon>Mycobacteriaceae</taxon>
        <taxon>Mycobacterium</taxon>
    </lineage>
</organism>
<dbReference type="GO" id="GO:0008897">
    <property type="term" value="F:holo-[acyl-carrier-protein] synthase activity"/>
    <property type="evidence" value="ECO:0007669"/>
    <property type="project" value="UniProtKB-UniRule"/>
</dbReference>
<keyword evidence="1 8" id="KW-0444">Lipid biosynthesis</keyword>
<keyword evidence="2 8" id="KW-0808">Transferase</keyword>
<evidence type="ECO:0000256" key="8">
    <source>
        <dbReference type="HAMAP-Rule" id="MF_00101"/>
    </source>
</evidence>
<protein>
    <recommendedName>
        <fullName evidence="8">Holo-[acyl-carrier-protein] synthase</fullName>
        <shortName evidence="8">Holo-ACP synthase</shortName>
        <ecNumber evidence="8">2.7.8.7</ecNumber>
    </recommendedName>
    <alternativeName>
        <fullName evidence="8">4'-phosphopantetheinyl transferase AcpS</fullName>
    </alternativeName>
</protein>
<comment type="function">
    <text evidence="8">Transfers the 4'-phosphopantetheine moiety from coenzyme A to a Ser of acyl-carrier-protein.</text>
</comment>
<name>A0A7Z7INA4_9MYCO</name>
<reference evidence="10 11" key="1">
    <citation type="submission" date="2017-10" db="EMBL/GenBank/DDBJ databases">
        <authorList>
            <consortium name="Urmite Genomes"/>
        </authorList>
    </citation>
    <scope>NUCLEOTIDE SEQUENCE [LARGE SCALE GENOMIC DNA]</scope>
    <source>
        <strain evidence="10 11">FB-527</strain>
    </source>
</reference>
<dbReference type="InterPro" id="IPR008278">
    <property type="entry name" value="4-PPantetheinyl_Trfase_dom"/>
</dbReference>
<evidence type="ECO:0000256" key="7">
    <source>
        <dbReference type="ARBA" id="ARBA00023160"/>
    </source>
</evidence>
<keyword evidence="3 8" id="KW-0479">Metal-binding</keyword>
<keyword evidence="7 8" id="KW-0275">Fatty acid biosynthesis</keyword>
<evidence type="ECO:0000256" key="4">
    <source>
        <dbReference type="ARBA" id="ARBA00022832"/>
    </source>
</evidence>
<evidence type="ECO:0000313" key="10">
    <source>
        <dbReference type="EMBL" id="SOJ56333.1"/>
    </source>
</evidence>
<keyword evidence="5 8" id="KW-0460">Magnesium</keyword>
<dbReference type="GO" id="GO:0005737">
    <property type="term" value="C:cytoplasm"/>
    <property type="evidence" value="ECO:0007669"/>
    <property type="project" value="UniProtKB-SubCell"/>
</dbReference>
<evidence type="ECO:0000256" key="6">
    <source>
        <dbReference type="ARBA" id="ARBA00023098"/>
    </source>
</evidence>
<dbReference type="SUPFAM" id="SSF56214">
    <property type="entry name" value="4'-phosphopantetheinyl transferase"/>
    <property type="match status" value="1"/>
</dbReference>
<comment type="similarity">
    <text evidence="8">Belongs to the P-Pant transferase superfamily. AcpS family.</text>
</comment>
<gene>
    <name evidence="8 10" type="primary">acpS</name>
    <name evidence="10" type="ORF">MSIMFB_03811</name>
</gene>
<keyword evidence="6 8" id="KW-0443">Lipid metabolism</keyword>
<keyword evidence="8" id="KW-0963">Cytoplasm</keyword>
<dbReference type="EC" id="2.7.8.7" evidence="8"/>
<dbReference type="Gene3D" id="3.90.470.20">
    <property type="entry name" value="4'-phosphopantetheinyl transferase domain"/>
    <property type="match status" value="1"/>
</dbReference>
<comment type="cofactor">
    <cofactor evidence="8">
        <name>Mg(2+)</name>
        <dbReference type="ChEBI" id="CHEBI:18420"/>
    </cofactor>
</comment>
<feature type="binding site" evidence="8">
    <location>
        <position position="50"/>
    </location>
    <ligand>
        <name>Mg(2+)</name>
        <dbReference type="ChEBI" id="CHEBI:18420"/>
    </ligand>
</feature>
<dbReference type="InterPro" id="IPR002582">
    <property type="entry name" value="ACPS"/>
</dbReference>
<dbReference type="HAMAP" id="MF_00101">
    <property type="entry name" value="AcpS"/>
    <property type="match status" value="1"/>
</dbReference>
<dbReference type="Pfam" id="PF01648">
    <property type="entry name" value="ACPS"/>
    <property type="match status" value="1"/>
</dbReference>
<accession>A0A7Z7INA4</accession>
<feature type="domain" description="4'-phosphopantetheinyl transferase" evidence="9">
    <location>
        <begin position="46"/>
        <end position="149"/>
    </location>
</feature>
<evidence type="ECO:0000256" key="3">
    <source>
        <dbReference type="ARBA" id="ARBA00022723"/>
    </source>
</evidence>
<dbReference type="NCBIfam" id="NF000831">
    <property type="entry name" value="PRK00070.3-1"/>
    <property type="match status" value="1"/>
</dbReference>
<comment type="caution">
    <text evidence="10">The sequence shown here is derived from an EMBL/GenBank/DDBJ whole genome shotgun (WGS) entry which is preliminary data.</text>
</comment>
<dbReference type="InterPro" id="IPR037143">
    <property type="entry name" value="4-PPantetheinyl_Trfase_dom_sf"/>
</dbReference>
<evidence type="ECO:0000313" key="11">
    <source>
        <dbReference type="Proteomes" id="UP000554965"/>
    </source>
</evidence>
<evidence type="ECO:0000259" key="9">
    <source>
        <dbReference type="Pfam" id="PF01648"/>
    </source>
</evidence>
<evidence type="ECO:0000256" key="1">
    <source>
        <dbReference type="ARBA" id="ARBA00022516"/>
    </source>
</evidence>
<evidence type="ECO:0000256" key="2">
    <source>
        <dbReference type="ARBA" id="ARBA00022679"/>
    </source>
</evidence>
<comment type="subcellular location">
    <subcellularLocation>
        <location evidence="8">Cytoplasm</location>
    </subcellularLocation>
</comment>
<dbReference type="EMBL" id="OCTY01000002">
    <property type="protein sequence ID" value="SOJ56333.1"/>
    <property type="molecule type" value="Genomic_DNA"/>
</dbReference>
<keyword evidence="11" id="KW-1185">Reference proteome</keyword>
<dbReference type="Proteomes" id="UP000554965">
    <property type="component" value="Unassembled WGS sequence"/>
</dbReference>
<keyword evidence="4 8" id="KW-0276">Fatty acid metabolism</keyword>
<dbReference type="GO" id="GO:0000287">
    <property type="term" value="F:magnesium ion binding"/>
    <property type="evidence" value="ECO:0007669"/>
    <property type="project" value="UniProtKB-UniRule"/>
</dbReference>